<dbReference type="InterPro" id="IPR023605">
    <property type="entry name" value="Lipoprotein_NlpI"/>
</dbReference>
<organism evidence="10 11">
    <name type="scientific">Pseudidiomarina piscicola</name>
    <dbReference type="NCBI Taxonomy" id="2614830"/>
    <lineage>
        <taxon>Bacteria</taxon>
        <taxon>Pseudomonadati</taxon>
        <taxon>Pseudomonadota</taxon>
        <taxon>Gammaproteobacteria</taxon>
        <taxon>Alteromonadales</taxon>
        <taxon>Idiomarinaceae</taxon>
        <taxon>Pseudidiomarina</taxon>
    </lineage>
</organism>
<evidence type="ECO:0000313" key="10">
    <source>
        <dbReference type="EMBL" id="CAB0149600.1"/>
    </source>
</evidence>
<dbReference type="SMART" id="SM00028">
    <property type="entry name" value="TPR"/>
    <property type="match status" value="4"/>
</dbReference>
<comment type="subcellular location">
    <subcellularLocation>
        <location evidence="8">Cell membrane</location>
    </subcellularLocation>
</comment>
<evidence type="ECO:0000256" key="8">
    <source>
        <dbReference type="PIRNR" id="PIRNR004654"/>
    </source>
</evidence>
<sequence>MSFNRLGWMVLLGCLSISGCTLTPPADNTSLGHLVLVKPQTTDGRFELEVAKLTEVISKESDQLEAETMGQLLYRRGSLYDALGLVTLARIDFNRALDYQPRLADAYNYLGIHYTQLSQFNYAYESFDAVLELEPDHPYAYLNRGIASYYDQRFDLAVDDFNSYFAAQPSDPYRAMWVFLAEMEQAPTRAMENLAKARLEHGNDIWAWGLVDLYLGVMTESEFLQSYVTQGLSADETLAERMCEAYFYLGKYKQLQGQWQSSSVYFRLALSTNVHMFLEHRYASIELERSQQHVDAQRSE</sequence>
<dbReference type="InterPro" id="IPR019734">
    <property type="entry name" value="TPR_rpt"/>
</dbReference>
<dbReference type="PROSITE" id="PS50005">
    <property type="entry name" value="TPR"/>
    <property type="match status" value="1"/>
</dbReference>
<dbReference type="Proteomes" id="UP000481517">
    <property type="component" value="Unassembled WGS sequence"/>
</dbReference>
<keyword evidence="2" id="KW-0732">Signal</keyword>
<evidence type="ECO:0000313" key="11">
    <source>
        <dbReference type="Proteomes" id="UP000481517"/>
    </source>
</evidence>
<dbReference type="PANTHER" id="PTHR44858">
    <property type="entry name" value="TETRATRICOPEPTIDE REPEAT PROTEIN 6"/>
    <property type="match status" value="1"/>
</dbReference>
<keyword evidence="6" id="KW-0564">Palmitate</keyword>
<keyword evidence="7 10" id="KW-0449">Lipoprotein</keyword>
<comment type="function">
    <text evidence="8">May be involved in cell division.</text>
</comment>
<dbReference type="Gene3D" id="1.25.40.10">
    <property type="entry name" value="Tetratricopeptide repeat domain"/>
    <property type="match status" value="1"/>
</dbReference>
<gene>
    <name evidence="10" type="primary">nlpI</name>
    <name evidence="10" type="ORF">PSI9734_00171</name>
</gene>
<dbReference type="PANTHER" id="PTHR44858:SF1">
    <property type="entry name" value="UDP-N-ACETYLGLUCOSAMINE--PEPTIDE N-ACETYLGLUCOSAMINYLTRANSFERASE SPINDLY-RELATED"/>
    <property type="match status" value="1"/>
</dbReference>
<evidence type="ECO:0000256" key="5">
    <source>
        <dbReference type="ARBA" id="ARBA00023136"/>
    </source>
</evidence>
<evidence type="ECO:0000256" key="7">
    <source>
        <dbReference type="ARBA" id="ARBA00023288"/>
    </source>
</evidence>
<dbReference type="InterPro" id="IPR050498">
    <property type="entry name" value="Ycf3"/>
</dbReference>
<proteinExistence type="predicted"/>
<keyword evidence="11" id="KW-1185">Reference proteome</keyword>
<dbReference type="AlphaFoldDB" id="A0A6S6WKW8"/>
<dbReference type="GO" id="GO:0009279">
    <property type="term" value="C:cell outer membrane"/>
    <property type="evidence" value="ECO:0007669"/>
    <property type="project" value="TreeGrafter"/>
</dbReference>
<comment type="subunit">
    <text evidence="8">Homodimer.</text>
</comment>
<dbReference type="PROSITE" id="PS50293">
    <property type="entry name" value="TPR_REGION"/>
    <property type="match status" value="1"/>
</dbReference>
<dbReference type="GO" id="GO:0046813">
    <property type="term" value="P:receptor-mediated virion attachment to host cell"/>
    <property type="evidence" value="ECO:0007669"/>
    <property type="project" value="TreeGrafter"/>
</dbReference>
<dbReference type="RefSeq" id="WP_173919230.1">
    <property type="nucleotide sequence ID" value="NZ_CADCXY010000001.1"/>
</dbReference>
<dbReference type="GO" id="GO:0005886">
    <property type="term" value="C:plasma membrane"/>
    <property type="evidence" value="ECO:0007669"/>
    <property type="project" value="UniProtKB-SubCell"/>
</dbReference>
<accession>A0A6S6WKW8</accession>
<keyword evidence="1 8" id="KW-1003">Cell membrane</keyword>
<evidence type="ECO:0000256" key="6">
    <source>
        <dbReference type="ARBA" id="ARBA00023139"/>
    </source>
</evidence>
<keyword evidence="3" id="KW-0677">Repeat</keyword>
<evidence type="ECO:0000256" key="4">
    <source>
        <dbReference type="ARBA" id="ARBA00022803"/>
    </source>
</evidence>
<dbReference type="NCBIfam" id="NF008391">
    <property type="entry name" value="PRK11189.1"/>
    <property type="match status" value="1"/>
</dbReference>
<evidence type="ECO:0000256" key="2">
    <source>
        <dbReference type="ARBA" id="ARBA00022729"/>
    </source>
</evidence>
<feature type="repeat" description="TPR" evidence="9">
    <location>
        <begin position="104"/>
        <end position="137"/>
    </location>
</feature>
<keyword evidence="5 8" id="KW-0472">Membrane</keyword>
<reference evidence="10 11" key="1">
    <citation type="submission" date="2020-02" db="EMBL/GenBank/DDBJ databases">
        <authorList>
            <person name="Rodrigo-Torres L."/>
            <person name="Arahal R. D."/>
            <person name="Lucena T."/>
        </authorList>
    </citation>
    <scope>NUCLEOTIDE SEQUENCE [LARGE SCALE GENOMIC DNA]</scope>
    <source>
        <strain evidence="10 11">CECT 9734</strain>
    </source>
</reference>
<dbReference type="SUPFAM" id="SSF48452">
    <property type="entry name" value="TPR-like"/>
    <property type="match status" value="1"/>
</dbReference>
<evidence type="ECO:0000256" key="3">
    <source>
        <dbReference type="ARBA" id="ARBA00022737"/>
    </source>
</evidence>
<name>A0A6S6WKW8_9GAMM</name>
<keyword evidence="4 9" id="KW-0802">TPR repeat</keyword>
<dbReference type="PROSITE" id="PS51257">
    <property type="entry name" value="PROKAR_LIPOPROTEIN"/>
    <property type="match status" value="1"/>
</dbReference>
<evidence type="ECO:0000256" key="1">
    <source>
        <dbReference type="ARBA" id="ARBA00022475"/>
    </source>
</evidence>
<dbReference type="PIRSF" id="PIRSF004654">
    <property type="entry name" value="NlpI"/>
    <property type="match status" value="1"/>
</dbReference>
<evidence type="ECO:0000256" key="9">
    <source>
        <dbReference type="PROSITE-ProRule" id="PRU00339"/>
    </source>
</evidence>
<protein>
    <recommendedName>
        <fullName evidence="8">Lipoprotein NlpI</fullName>
    </recommendedName>
</protein>
<dbReference type="InterPro" id="IPR011990">
    <property type="entry name" value="TPR-like_helical_dom_sf"/>
</dbReference>
<dbReference type="EMBL" id="CADCXY010000001">
    <property type="protein sequence ID" value="CAB0149600.1"/>
    <property type="molecule type" value="Genomic_DNA"/>
</dbReference>